<organism evidence="2 3">
    <name type="scientific">Yeosuana aromativorans</name>
    <dbReference type="NCBI Taxonomy" id="288019"/>
    <lineage>
        <taxon>Bacteria</taxon>
        <taxon>Pseudomonadati</taxon>
        <taxon>Bacteroidota</taxon>
        <taxon>Flavobacteriia</taxon>
        <taxon>Flavobacteriales</taxon>
        <taxon>Flavobacteriaceae</taxon>
        <taxon>Yeosuana</taxon>
    </lineage>
</organism>
<feature type="transmembrane region" description="Helical" evidence="1">
    <location>
        <begin position="228"/>
        <end position="248"/>
    </location>
</feature>
<feature type="transmembrane region" description="Helical" evidence="1">
    <location>
        <begin position="53"/>
        <end position="70"/>
    </location>
</feature>
<keyword evidence="1" id="KW-0812">Transmembrane</keyword>
<dbReference type="Proteomes" id="UP000612329">
    <property type="component" value="Unassembled WGS sequence"/>
</dbReference>
<feature type="transmembrane region" description="Helical" evidence="1">
    <location>
        <begin position="22"/>
        <end position="41"/>
    </location>
</feature>
<reference evidence="2" key="2">
    <citation type="submission" date="2020-09" db="EMBL/GenBank/DDBJ databases">
        <authorList>
            <person name="Sun Q."/>
            <person name="Ohkuma M."/>
        </authorList>
    </citation>
    <scope>NUCLEOTIDE SEQUENCE</scope>
    <source>
        <strain evidence="2">JCM 12862</strain>
    </source>
</reference>
<feature type="transmembrane region" description="Helical" evidence="1">
    <location>
        <begin position="121"/>
        <end position="139"/>
    </location>
</feature>
<evidence type="ECO:0000256" key="1">
    <source>
        <dbReference type="SAM" id="Phobius"/>
    </source>
</evidence>
<reference evidence="2" key="1">
    <citation type="journal article" date="2014" name="Int. J. Syst. Evol. Microbiol.">
        <title>Complete genome sequence of Corynebacterium casei LMG S-19264T (=DSM 44701T), isolated from a smear-ripened cheese.</title>
        <authorList>
            <consortium name="US DOE Joint Genome Institute (JGI-PGF)"/>
            <person name="Walter F."/>
            <person name="Albersmeier A."/>
            <person name="Kalinowski J."/>
            <person name="Ruckert C."/>
        </authorList>
    </citation>
    <scope>NUCLEOTIDE SEQUENCE</scope>
    <source>
        <strain evidence="2">JCM 12862</strain>
    </source>
</reference>
<evidence type="ECO:0000313" key="3">
    <source>
        <dbReference type="Proteomes" id="UP000612329"/>
    </source>
</evidence>
<evidence type="ECO:0000313" key="2">
    <source>
        <dbReference type="EMBL" id="GGK16235.1"/>
    </source>
</evidence>
<gene>
    <name evidence="2" type="ORF">GCM10007962_08220</name>
</gene>
<name>A0A8J3BK40_9FLAO</name>
<keyword evidence="1" id="KW-1133">Transmembrane helix</keyword>
<proteinExistence type="predicted"/>
<accession>A0A8J3BK40</accession>
<dbReference type="AlphaFoldDB" id="A0A8J3BK40"/>
<keyword evidence="3" id="KW-1185">Reference proteome</keyword>
<feature type="transmembrane region" description="Helical" evidence="1">
    <location>
        <begin position="151"/>
        <end position="172"/>
    </location>
</feature>
<protein>
    <submittedName>
        <fullName evidence="2">Uncharacterized protein</fullName>
    </submittedName>
</protein>
<sequence>MVVEVVMVIHNELMQDFLLNNYSLLTHCFEAMAALTGLFLFNRYKYSTAKYFIYFLVYVIVGDFTNMYTWLVYPDKLLGFLMGTLIEKNYWWSTLFWRIGAIMFFAFYYRKVIKNQSFKKVIKYTSYGFLSFSVGYILLNWKAFFTSYFPIISILGAIIVFLCTVFYFIEILRSDEILTFYKSINFYISFAIFIWWLIITPIVFYDNYTSYEVSVYQRDWDYIKLRRFIYLSANIFMYSTFTFALIWCRPQKK</sequence>
<feature type="transmembrane region" description="Helical" evidence="1">
    <location>
        <begin position="184"/>
        <end position="208"/>
    </location>
</feature>
<dbReference type="EMBL" id="BMNR01000002">
    <property type="protein sequence ID" value="GGK16235.1"/>
    <property type="molecule type" value="Genomic_DNA"/>
</dbReference>
<comment type="caution">
    <text evidence="2">The sequence shown here is derived from an EMBL/GenBank/DDBJ whole genome shotgun (WGS) entry which is preliminary data.</text>
</comment>
<feature type="transmembrane region" description="Helical" evidence="1">
    <location>
        <begin position="90"/>
        <end position="109"/>
    </location>
</feature>
<keyword evidence="1" id="KW-0472">Membrane</keyword>